<proteinExistence type="predicted"/>
<dbReference type="GO" id="GO:0005886">
    <property type="term" value="C:plasma membrane"/>
    <property type="evidence" value="ECO:0007669"/>
    <property type="project" value="TreeGrafter"/>
</dbReference>
<dbReference type="InterPro" id="IPR044839">
    <property type="entry name" value="NDR1-like"/>
</dbReference>
<gene>
    <name evidence="8" type="ORF">CB5_LOCUS1236</name>
</gene>
<feature type="compositionally biased region" description="Basic residues" evidence="5">
    <location>
        <begin position="48"/>
        <end position="64"/>
    </location>
</feature>
<keyword evidence="2 6" id="KW-0812">Transmembrane</keyword>
<evidence type="ECO:0000256" key="4">
    <source>
        <dbReference type="ARBA" id="ARBA00023136"/>
    </source>
</evidence>
<feature type="transmembrane region" description="Helical" evidence="6">
    <location>
        <begin position="194"/>
        <end position="216"/>
    </location>
</feature>
<feature type="domain" description="Late embryogenesis abundant protein LEA-2 subgroup" evidence="7">
    <location>
        <begin position="249"/>
        <end position="344"/>
    </location>
</feature>
<feature type="region of interest" description="Disordered" evidence="5">
    <location>
        <begin position="154"/>
        <end position="177"/>
    </location>
</feature>
<reference evidence="8" key="1">
    <citation type="submission" date="2020-07" db="EMBL/GenBank/DDBJ databases">
        <authorList>
            <person name="Lin J."/>
        </authorList>
    </citation>
    <scope>NUCLEOTIDE SEQUENCE</scope>
</reference>
<organism evidence="8">
    <name type="scientific">Ananas comosus var. bracteatus</name>
    <name type="common">red pineapple</name>
    <dbReference type="NCBI Taxonomy" id="296719"/>
    <lineage>
        <taxon>Eukaryota</taxon>
        <taxon>Viridiplantae</taxon>
        <taxon>Streptophyta</taxon>
        <taxon>Embryophyta</taxon>
        <taxon>Tracheophyta</taxon>
        <taxon>Spermatophyta</taxon>
        <taxon>Magnoliopsida</taxon>
        <taxon>Liliopsida</taxon>
        <taxon>Poales</taxon>
        <taxon>Bromeliaceae</taxon>
        <taxon>Bromelioideae</taxon>
        <taxon>Ananas</taxon>
    </lineage>
</organism>
<evidence type="ECO:0000256" key="5">
    <source>
        <dbReference type="SAM" id="MobiDB-lite"/>
    </source>
</evidence>
<dbReference type="InterPro" id="IPR004864">
    <property type="entry name" value="LEA_2"/>
</dbReference>
<evidence type="ECO:0000259" key="7">
    <source>
        <dbReference type="Pfam" id="PF03168"/>
    </source>
</evidence>
<dbReference type="GO" id="GO:0098542">
    <property type="term" value="P:defense response to other organism"/>
    <property type="evidence" value="ECO:0007669"/>
    <property type="project" value="InterPro"/>
</dbReference>
<evidence type="ECO:0000256" key="3">
    <source>
        <dbReference type="ARBA" id="ARBA00022989"/>
    </source>
</evidence>
<protein>
    <recommendedName>
        <fullName evidence="7">Late embryogenesis abundant protein LEA-2 subgroup domain-containing protein</fullName>
    </recommendedName>
</protein>
<evidence type="ECO:0000256" key="6">
    <source>
        <dbReference type="SAM" id="Phobius"/>
    </source>
</evidence>
<evidence type="ECO:0000313" key="8">
    <source>
        <dbReference type="EMBL" id="CAD1818025.1"/>
    </source>
</evidence>
<dbReference type="Pfam" id="PF03168">
    <property type="entry name" value="LEA_2"/>
    <property type="match status" value="1"/>
</dbReference>
<dbReference type="PANTHER" id="PTHR31415:SF4">
    <property type="entry name" value="NDR1_HIN1-LIKE PROTEIN 3"/>
    <property type="match status" value="1"/>
</dbReference>
<accession>A0A6V7NHG8</accession>
<sequence length="376" mass="41423">MRMYPSLYLCSPGSAAAPGRAVRSAHRQRPYLRPRQVPVRCHAAAVPPRRHREAAAAKGRRHGKAATAKGKEGAGEAAAAKGKERVRGGGGCEGEGGRGGGSGCEGEGGAGEAAATKEKEAWGRRRRRRRARGRRLRRRETGVVVVTDACRGVPRRASQPKRRLLRPADPPAEHVPQRRPQLRLQPCACLFCTLFKLIFSIVVILGIIVLVVWLVIRPYGLKAHAESAALTQFALSSSNTLDFNLTVDIAVRNRNKRIGIYYDYIKSQAFYDGDRFGFELLPPFYQGHKTTSEIKPVFQGTQLMLGNSVSTTYNTEKGKGFYNVDVKVYTKLRLKIWIFKIHHVNPTIKCTLSLPVPSNTSSTSTVTLGTDCDVDY</sequence>
<dbReference type="AlphaFoldDB" id="A0A6V7NHG8"/>
<dbReference type="PANTHER" id="PTHR31415">
    <property type="entry name" value="OS05G0367900 PROTEIN"/>
    <property type="match status" value="1"/>
</dbReference>
<evidence type="ECO:0000256" key="2">
    <source>
        <dbReference type="ARBA" id="ARBA00022692"/>
    </source>
</evidence>
<keyword evidence="3 6" id="KW-1133">Transmembrane helix</keyword>
<comment type="subcellular location">
    <subcellularLocation>
        <location evidence="1">Membrane</location>
        <topology evidence="1">Single-pass membrane protein</topology>
    </subcellularLocation>
</comment>
<feature type="compositionally biased region" description="Gly residues" evidence="5">
    <location>
        <begin position="88"/>
        <end position="111"/>
    </location>
</feature>
<feature type="region of interest" description="Disordered" evidence="5">
    <location>
        <begin position="45"/>
        <end position="137"/>
    </location>
</feature>
<keyword evidence="4 6" id="KW-0472">Membrane</keyword>
<dbReference type="GO" id="GO:0009506">
    <property type="term" value="C:plasmodesma"/>
    <property type="evidence" value="ECO:0007669"/>
    <property type="project" value="TreeGrafter"/>
</dbReference>
<evidence type="ECO:0000256" key="1">
    <source>
        <dbReference type="ARBA" id="ARBA00004167"/>
    </source>
</evidence>
<dbReference type="EMBL" id="LR862138">
    <property type="protein sequence ID" value="CAD1818025.1"/>
    <property type="molecule type" value="Genomic_DNA"/>
</dbReference>
<name>A0A6V7NHG8_ANACO</name>
<feature type="compositionally biased region" description="Basic residues" evidence="5">
    <location>
        <begin position="124"/>
        <end position="137"/>
    </location>
</feature>